<comment type="caution">
    <text evidence="3">The sequence shown here is derived from an EMBL/GenBank/DDBJ whole genome shotgun (WGS) entry which is preliminary data.</text>
</comment>
<dbReference type="PANTHER" id="PTHR43539">
    <property type="entry name" value="FLAVIN-BINDING MONOOXYGENASE-LIKE PROTEIN (AFU_ORTHOLOGUE AFUA_4G09220)"/>
    <property type="match status" value="1"/>
</dbReference>
<dbReference type="RefSeq" id="WP_075134091.1">
    <property type="nucleotide sequence ID" value="NZ_MSIF01000008.1"/>
</dbReference>
<evidence type="ECO:0000313" key="4">
    <source>
        <dbReference type="Proteomes" id="UP000185696"/>
    </source>
</evidence>
<dbReference type="GO" id="GO:0050660">
    <property type="term" value="F:flavin adenine dinucleotide binding"/>
    <property type="evidence" value="ECO:0007669"/>
    <property type="project" value="TreeGrafter"/>
</dbReference>
<dbReference type="PANTHER" id="PTHR43539:SF78">
    <property type="entry name" value="FLAVIN-CONTAINING MONOOXYGENASE"/>
    <property type="match status" value="1"/>
</dbReference>
<dbReference type="AlphaFoldDB" id="A0A7Z1AX39"/>
<dbReference type="OrthoDB" id="7279140at2"/>
<organism evidence="3 4">
    <name type="scientific">Actinophytocola xinjiangensis</name>
    <dbReference type="NCBI Taxonomy" id="485602"/>
    <lineage>
        <taxon>Bacteria</taxon>
        <taxon>Bacillati</taxon>
        <taxon>Actinomycetota</taxon>
        <taxon>Actinomycetes</taxon>
        <taxon>Pseudonocardiales</taxon>
        <taxon>Pseudonocardiaceae</taxon>
    </lineage>
</organism>
<accession>A0A7Z1AX39</accession>
<dbReference type="Pfam" id="PF13738">
    <property type="entry name" value="Pyr_redox_3"/>
    <property type="match status" value="1"/>
</dbReference>
<protein>
    <submittedName>
        <fullName evidence="3">Flavoprotein</fullName>
    </submittedName>
</protein>
<dbReference type="SUPFAM" id="SSF51905">
    <property type="entry name" value="FAD/NAD(P)-binding domain"/>
    <property type="match status" value="1"/>
</dbReference>
<dbReference type="PRINTS" id="PR00368">
    <property type="entry name" value="FADPNR"/>
</dbReference>
<dbReference type="PRINTS" id="PR00411">
    <property type="entry name" value="PNDRDTASEI"/>
</dbReference>
<dbReference type="Gene3D" id="3.50.50.60">
    <property type="entry name" value="FAD/NAD(P)-binding domain"/>
    <property type="match status" value="1"/>
</dbReference>
<dbReference type="EMBL" id="MSIF01000008">
    <property type="protein sequence ID" value="OLF09700.1"/>
    <property type="molecule type" value="Genomic_DNA"/>
</dbReference>
<reference evidence="3 4" key="1">
    <citation type="submission" date="2016-12" db="EMBL/GenBank/DDBJ databases">
        <title>The draft genome sequence of Actinophytocola xinjiangensis.</title>
        <authorList>
            <person name="Wang W."/>
            <person name="Yuan L."/>
        </authorList>
    </citation>
    <scope>NUCLEOTIDE SEQUENCE [LARGE SCALE GENOMIC DNA]</scope>
    <source>
        <strain evidence="3 4">CGMCC 4.4663</strain>
    </source>
</reference>
<dbReference type="InterPro" id="IPR050982">
    <property type="entry name" value="Auxin_biosynth/cation_transpt"/>
</dbReference>
<keyword evidence="4" id="KW-1185">Reference proteome</keyword>
<feature type="region of interest" description="Disordered" evidence="2">
    <location>
        <begin position="415"/>
        <end position="438"/>
    </location>
</feature>
<dbReference type="Proteomes" id="UP000185696">
    <property type="component" value="Unassembled WGS sequence"/>
</dbReference>
<proteinExistence type="predicted"/>
<evidence type="ECO:0000256" key="2">
    <source>
        <dbReference type="SAM" id="MobiDB-lite"/>
    </source>
</evidence>
<sequence>MSELPVVVVGAGPVGLAAAAELVERGQRPLVLDKAGQAGAAVAGWHHVRLFSPWSELVAPAAGRLLAGTPWQRPDDATYPTGREWVSRYLRPLAETLGDQVVFGAEVVGVARRGRDRVVDAGRDTEPLTVHVRHADGREERITARAVVDASGTWGDPNPLGGDGLPAIGEHAAADRITYRVPDLTDDAVRARYAGRHVLIAGSGHSALTALVAFADVAGRITWLLRRGAVGSTFGGGDADQLPARGALGLGAKAAVEAGRIAVVTGFRTETVQRHDTGLTVVSDSGHTVPDVDEIVVLTGFRPDLTWLSELRLDLDATLQAPVALAPLIDPNAHSCGTVYPHGVKELTHPEPDVYLAGMKSYGRAPTFLAMTGYEQVRSIAAAIAGDRESAERVELVLPETGVCGGSGVFDEPTPPGGGCCGEPAEPRLLTLSAPRDR</sequence>
<dbReference type="InterPro" id="IPR036188">
    <property type="entry name" value="FAD/NAD-bd_sf"/>
</dbReference>
<gene>
    <name evidence="3" type="ORF">BLA60_18085</name>
</gene>
<evidence type="ECO:0000313" key="3">
    <source>
        <dbReference type="EMBL" id="OLF09700.1"/>
    </source>
</evidence>
<evidence type="ECO:0000256" key="1">
    <source>
        <dbReference type="ARBA" id="ARBA00023002"/>
    </source>
</evidence>
<name>A0A7Z1AX39_9PSEU</name>
<dbReference type="GO" id="GO:0004497">
    <property type="term" value="F:monooxygenase activity"/>
    <property type="evidence" value="ECO:0007669"/>
    <property type="project" value="TreeGrafter"/>
</dbReference>
<keyword evidence="1" id="KW-0560">Oxidoreductase</keyword>